<comment type="caution">
    <text evidence="1">The sequence shown here is derived from an EMBL/GenBank/DDBJ whole genome shotgun (WGS) entry which is preliminary data.</text>
</comment>
<sequence>MMCIKLTVFYPKIHKPVTIFPEHQIDIKTCRCNDVYKKYATVALRNNYIFKFLKFVFREQQSSRKGRLEKRLSGKILIGNFDSGIIAGTIHIFVCLYELDSLYEQLKPDFVNEEEKKIYISNNISDIDGCALVIGLDNSNCVSKLNKLFYYRSTLFIEFKTVRLKGVLKWKLRPVTLISSINHRIINRNSVNSKLVVSLEKTWIIWVTEINKTKNIVLANRAKKLIMYIYFLFKNCTNQKSNQVINSRHTAFSGTSLHRQYIGPGNIRQLRVILLFHRFQNEDLHSPLSRCQTFFHFCAITLQNDCIQTEKKKNYKQKYRLLRNKSSETKSVF</sequence>
<name>A0A6G0U5M2_APHGL</name>
<evidence type="ECO:0000313" key="2">
    <source>
        <dbReference type="Proteomes" id="UP000475862"/>
    </source>
</evidence>
<protein>
    <submittedName>
        <fullName evidence="1">Uncharacterized protein</fullName>
    </submittedName>
</protein>
<organism evidence="1 2">
    <name type="scientific">Aphis glycines</name>
    <name type="common">Soybean aphid</name>
    <dbReference type="NCBI Taxonomy" id="307491"/>
    <lineage>
        <taxon>Eukaryota</taxon>
        <taxon>Metazoa</taxon>
        <taxon>Ecdysozoa</taxon>
        <taxon>Arthropoda</taxon>
        <taxon>Hexapoda</taxon>
        <taxon>Insecta</taxon>
        <taxon>Pterygota</taxon>
        <taxon>Neoptera</taxon>
        <taxon>Paraneoptera</taxon>
        <taxon>Hemiptera</taxon>
        <taxon>Sternorrhyncha</taxon>
        <taxon>Aphidomorpha</taxon>
        <taxon>Aphidoidea</taxon>
        <taxon>Aphididae</taxon>
        <taxon>Aphidini</taxon>
        <taxon>Aphis</taxon>
        <taxon>Aphis</taxon>
    </lineage>
</organism>
<dbReference type="Proteomes" id="UP000475862">
    <property type="component" value="Unassembled WGS sequence"/>
</dbReference>
<reference evidence="1 2" key="1">
    <citation type="submission" date="2019-08" db="EMBL/GenBank/DDBJ databases">
        <title>The genome of the soybean aphid Biotype 1, its phylome, world population structure and adaptation to the North American continent.</title>
        <authorList>
            <person name="Giordano R."/>
            <person name="Donthu R.K."/>
            <person name="Hernandez A.G."/>
            <person name="Wright C.L."/>
            <person name="Zimin A.V."/>
        </authorList>
    </citation>
    <scope>NUCLEOTIDE SEQUENCE [LARGE SCALE GENOMIC DNA]</scope>
    <source>
        <tissue evidence="1">Whole aphids</tissue>
    </source>
</reference>
<dbReference type="AlphaFoldDB" id="A0A6G0U5M2"/>
<keyword evidence="2" id="KW-1185">Reference proteome</keyword>
<gene>
    <name evidence="1" type="ORF">AGLY_001600</name>
</gene>
<dbReference type="EMBL" id="VYZN01000002">
    <property type="protein sequence ID" value="KAE9544421.1"/>
    <property type="molecule type" value="Genomic_DNA"/>
</dbReference>
<evidence type="ECO:0000313" key="1">
    <source>
        <dbReference type="EMBL" id="KAE9544421.1"/>
    </source>
</evidence>
<proteinExistence type="predicted"/>
<accession>A0A6G0U5M2</accession>